<feature type="transmembrane region" description="Helical" evidence="1">
    <location>
        <begin position="207"/>
        <end position="229"/>
    </location>
</feature>
<feature type="transmembrane region" description="Helical" evidence="1">
    <location>
        <begin position="119"/>
        <end position="139"/>
    </location>
</feature>
<dbReference type="Proteomes" id="UP000028007">
    <property type="component" value="Unassembled WGS sequence"/>
</dbReference>
<organism evidence="2 3">
    <name type="scientific">Pedobacter antarcticus 4BY</name>
    <dbReference type="NCBI Taxonomy" id="1358423"/>
    <lineage>
        <taxon>Bacteria</taxon>
        <taxon>Pseudomonadati</taxon>
        <taxon>Bacteroidota</taxon>
        <taxon>Sphingobacteriia</taxon>
        <taxon>Sphingobacteriales</taxon>
        <taxon>Sphingobacteriaceae</taxon>
        <taxon>Pedobacter</taxon>
    </lineage>
</organism>
<sequence>MSFIGKLQLKINRLDAHHKLYISLGAALLTFLTPIMHLEPEIRLMLSWLTYVFTNVSLSWITILTSHPADVKHEARAQDSSRKVIFIFVIVAAFASLFAIIILLQGASAQSKEQLSTSIIIPLACVISSWWLVHTLFTLRYADFYYFDADNDKKGKHIKDKGLIFPNDQEPDYLDFTYFSFVIGMTFQVSDVQITSRRIRRLALMHGLLSFAFNTFIVAFTINIIAGLIQK</sequence>
<feature type="transmembrane region" description="Helical" evidence="1">
    <location>
        <begin position="44"/>
        <end position="63"/>
    </location>
</feature>
<dbReference type="Pfam" id="PF07077">
    <property type="entry name" value="DUF1345"/>
    <property type="match status" value="1"/>
</dbReference>
<dbReference type="EMBL" id="JNFF01000116">
    <property type="protein sequence ID" value="KEQ28392.1"/>
    <property type="molecule type" value="Genomic_DNA"/>
</dbReference>
<name>A0A081PCG9_9SPHI</name>
<comment type="caution">
    <text evidence="2">The sequence shown here is derived from an EMBL/GenBank/DDBJ whole genome shotgun (WGS) entry which is preliminary data.</text>
</comment>
<feature type="transmembrane region" description="Helical" evidence="1">
    <location>
        <begin position="84"/>
        <end position="107"/>
    </location>
</feature>
<reference evidence="2 3" key="1">
    <citation type="journal article" date="1992" name="Int. J. Syst. Bacteriol.">
        <title>Sphingobacterium antarcticus sp. nov. a Psychrotrophic Bacterium from the Soils of Schirmacher Oasis, Antarctica.</title>
        <authorList>
            <person name="Shivaji S."/>
            <person name="Ray M.K."/>
            <person name="Rao N.S."/>
            <person name="Saiserr L."/>
            <person name="Jagannadham M.V."/>
            <person name="Kumar G.S."/>
            <person name="Reddy G."/>
            <person name="Bhargava P.M."/>
        </authorList>
    </citation>
    <scope>NUCLEOTIDE SEQUENCE [LARGE SCALE GENOMIC DNA]</scope>
    <source>
        <strain evidence="2 3">4BY</strain>
    </source>
</reference>
<protein>
    <recommendedName>
        <fullName evidence="4">DUF1345 domain-containing protein</fullName>
    </recommendedName>
</protein>
<dbReference type="eggNOG" id="COG4291">
    <property type="taxonomic scope" value="Bacteria"/>
</dbReference>
<accession>A0A081PCG9</accession>
<dbReference type="InterPro" id="IPR009781">
    <property type="entry name" value="DUF1345"/>
</dbReference>
<evidence type="ECO:0008006" key="4">
    <source>
        <dbReference type="Google" id="ProtNLM"/>
    </source>
</evidence>
<gene>
    <name evidence="2" type="ORF">N180_01805</name>
</gene>
<keyword evidence="1" id="KW-0472">Membrane</keyword>
<evidence type="ECO:0000313" key="3">
    <source>
        <dbReference type="Proteomes" id="UP000028007"/>
    </source>
</evidence>
<evidence type="ECO:0000313" key="2">
    <source>
        <dbReference type="EMBL" id="KEQ28392.1"/>
    </source>
</evidence>
<evidence type="ECO:0000256" key="1">
    <source>
        <dbReference type="SAM" id="Phobius"/>
    </source>
</evidence>
<dbReference type="AlphaFoldDB" id="A0A081PCG9"/>
<feature type="transmembrane region" description="Helical" evidence="1">
    <location>
        <begin position="20"/>
        <end position="38"/>
    </location>
</feature>
<keyword evidence="3" id="KW-1185">Reference proteome</keyword>
<keyword evidence="1" id="KW-0812">Transmembrane</keyword>
<dbReference type="RefSeq" id="WP_037444258.1">
    <property type="nucleotide sequence ID" value="NZ_JNFF01000116.1"/>
</dbReference>
<keyword evidence="1" id="KW-1133">Transmembrane helix</keyword>
<proteinExistence type="predicted"/>